<organism evidence="2 3">
    <name type="scientific">Symbiodinium natans</name>
    <dbReference type="NCBI Taxonomy" id="878477"/>
    <lineage>
        <taxon>Eukaryota</taxon>
        <taxon>Sar</taxon>
        <taxon>Alveolata</taxon>
        <taxon>Dinophyceae</taxon>
        <taxon>Suessiales</taxon>
        <taxon>Symbiodiniaceae</taxon>
        <taxon>Symbiodinium</taxon>
    </lineage>
</organism>
<reference evidence="2" key="1">
    <citation type="submission" date="2021-02" db="EMBL/GenBank/DDBJ databases">
        <authorList>
            <person name="Dougan E. K."/>
            <person name="Rhodes N."/>
            <person name="Thang M."/>
            <person name="Chan C."/>
        </authorList>
    </citation>
    <scope>NUCLEOTIDE SEQUENCE</scope>
</reference>
<keyword evidence="1" id="KW-1133">Transmembrane helix</keyword>
<feature type="transmembrane region" description="Helical" evidence="1">
    <location>
        <begin position="185"/>
        <end position="208"/>
    </location>
</feature>
<sequence length="786" mass="86859">MTRGGLNYKHLRAAAVIIVTPLALGLYFVNTIYASAILVICCYMWGHVLLRRQVTPFPVLLRGAAAALMLLCTTFITAMPWLVFGGIQGCREFDPTMKTIFGYAFEEFWKGFWIRVAALWLITGVALFLSIAEHLPSSYIRDCVRCCLFIYAGVVASAVAEALIACRGTDLDNDGYRDSSIDVGARSLQAGMFVFGRLTFFMSGIWYIQIVIKKLQALEQAFGEALPWSKAMKWLSHCLVLWQWSIVLLASTVYAPWVLFLLSMCGTLNIILLIGAKMRALRLPLRALQQARQFASRDDAMTEKTALAMSVLRRMQLAILLGNMSMVAGFLAMGLGFFLDSTLMTMVSDYASILDVTANAISLTLLASGSLSLPRCYSWRLRALSSQARPVIRATQQERLECSCGSLSVAKTLSDQVGRRLSGTSRRRVGSAIACERCSWDAVVQEIAGRRVSVLQLLDFYASLGSDLMAHFDPARSTTNDVVYQAIIPESLWGDQGKALAEVLPKPTACLQQMPSFRSAPRMVTHHWANRFRDLVAVVVADSLGLRRWDSIAELLSKGQTATLAERLRDQGSQNWEFWICALCINQHASICANASGFDTVTGQKLPSCSCLTPKYLNDSRIKCELNKFDSMMEHLHQSFGDGFLQVIAIDKDFNIFSRAWCLAELGQACANQLDQHVVLHSPEMLEQNSGQLDSLRVEDCASSRPEDKEEILAKIGSVSEIAKFNEGLRQLLLGSEGILTGWQDGEKLLLDVGAIAARAYAMNSQRSGELVQAQADEGVEDLVEL</sequence>
<feature type="transmembrane region" description="Helical" evidence="1">
    <location>
        <begin position="143"/>
        <end position="165"/>
    </location>
</feature>
<feature type="transmembrane region" description="Helical" evidence="1">
    <location>
        <begin position="12"/>
        <end position="28"/>
    </location>
</feature>
<feature type="transmembrane region" description="Helical" evidence="1">
    <location>
        <begin position="112"/>
        <end position="131"/>
    </location>
</feature>
<feature type="transmembrane region" description="Helical" evidence="1">
    <location>
        <begin position="257"/>
        <end position="276"/>
    </location>
</feature>
<keyword evidence="3" id="KW-1185">Reference proteome</keyword>
<proteinExistence type="predicted"/>
<comment type="caution">
    <text evidence="2">The sequence shown here is derived from an EMBL/GenBank/DDBJ whole genome shotgun (WGS) entry which is preliminary data.</text>
</comment>
<keyword evidence="1" id="KW-0472">Membrane</keyword>
<feature type="transmembrane region" description="Helical" evidence="1">
    <location>
        <begin position="317"/>
        <end position="338"/>
    </location>
</feature>
<dbReference type="Proteomes" id="UP000604046">
    <property type="component" value="Unassembled WGS sequence"/>
</dbReference>
<evidence type="ECO:0000313" key="2">
    <source>
        <dbReference type="EMBL" id="CAE6915427.1"/>
    </source>
</evidence>
<dbReference type="EMBL" id="CAJNDS010000008">
    <property type="protein sequence ID" value="CAE6915427.1"/>
    <property type="molecule type" value="Genomic_DNA"/>
</dbReference>
<protein>
    <submittedName>
        <fullName evidence="2">Uncharacterized protein</fullName>
    </submittedName>
</protein>
<feature type="transmembrane region" description="Helical" evidence="1">
    <location>
        <begin position="59"/>
        <end position="84"/>
    </location>
</feature>
<dbReference type="AlphaFoldDB" id="A0A812GF85"/>
<keyword evidence="1" id="KW-0812">Transmembrane</keyword>
<evidence type="ECO:0000313" key="3">
    <source>
        <dbReference type="Proteomes" id="UP000604046"/>
    </source>
</evidence>
<name>A0A812GF85_9DINO</name>
<evidence type="ECO:0000256" key="1">
    <source>
        <dbReference type="SAM" id="Phobius"/>
    </source>
</evidence>
<gene>
    <name evidence="2" type="ORF">SNAT2548_LOCUS260</name>
</gene>
<accession>A0A812GF85</accession>